<protein>
    <submittedName>
        <fullName evidence="8">Aromatic ring-hydroxylating dioxygenase subunit alpha</fullName>
    </submittedName>
</protein>
<keyword evidence="5" id="KW-0408">Iron</keyword>
<dbReference type="Pfam" id="PF00848">
    <property type="entry name" value="Ring_hydroxyl_A"/>
    <property type="match status" value="1"/>
</dbReference>
<organism evidence="8 9">
    <name type="scientific">Leptothoe kymatousa TAU-MAC 1615</name>
    <dbReference type="NCBI Taxonomy" id="2364775"/>
    <lineage>
        <taxon>Bacteria</taxon>
        <taxon>Bacillati</taxon>
        <taxon>Cyanobacteriota</taxon>
        <taxon>Cyanophyceae</taxon>
        <taxon>Nodosilineales</taxon>
        <taxon>Cymatolegaceae</taxon>
        <taxon>Leptothoe</taxon>
        <taxon>Leptothoe kymatousa</taxon>
    </lineage>
</organism>
<evidence type="ECO:0000256" key="5">
    <source>
        <dbReference type="ARBA" id="ARBA00023004"/>
    </source>
</evidence>
<sequence length="374" mass="42217">MLAEQQPSPQLVNQRDLPAHFLLRADHYTNPAWLPIEKKHIFQKTWLYIGDSAQLAVGQVWAKQVVGQPVVITCLGPGEFKAFHNVCPHRASLLCNQTGIHSQKHLVCPYHAWVYDLHGNLVGAPAQPKFSDTFKPENYPLSPIRLESWSGFLFICFSDDAPSLHDFLGSIPQHLGHHRRGQTRLLLSQRQVVNCNWKNFHDNTLCDYHVAIAHRHTLHKVQGPIKHYSHHLETYTNCLRTPVTPDWQAENTALPDLPKLSQTAFFTYGIFPNLHLLGLPNGMLAWLYIAPLTSNTCELRSEVYGIPELSPSIATLKADFDAFTSEDIILTENVQKGYASGAYTPGPVNQLEARIVHQQQLILDFISQTSNPTH</sequence>
<keyword evidence="4" id="KW-0560">Oxidoreductase</keyword>
<name>A0ABS5Y6T4_9CYAN</name>
<dbReference type="RefSeq" id="WP_215619418.1">
    <property type="nucleotide sequence ID" value="NZ_JADOER010000013.1"/>
</dbReference>
<dbReference type="EMBL" id="JADOER010000013">
    <property type="protein sequence ID" value="MBT9313533.1"/>
    <property type="molecule type" value="Genomic_DNA"/>
</dbReference>
<keyword evidence="8" id="KW-0223">Dioxygenase</keyword>
<evidence type="ECO:0000256" key="4">
    <source>
        <dbReference type="ARBA" id="ARBA00023002"/>
    </source>
</evidence>
<evidence type="ECO:0000313" key="8">
    <source>
        <dbReference type="EMBL" id="MBT9313533.1"/>
    </source>
</evidence>
<dbReference type="Gene3D" id="3.90.380.10">
    <property type="entry name" value="Naphthalene 1,2-dioxygenase Alpha Subunit, Chain A, domain 1"/>
    <property type="match status" value="1"/>
</dbReference>
<dbReference type="InterPro" id="IPR036922">
    <property type="entry name" value="Rieske_2Fe-2S_sf"/>
</dbReference>
<dbReference type="PANTHER" id="PTHR43756:SF5">
    <property type="entry name" value="CHOLINE MONOOXYGENASE, CHLOROPLASTIC"/>
    <property type="match status" value="1"/>
</dbReference>
<dbReference type="CDD" id="cd00680">
    <property type="entry name" value="RHO_alpha_C"/>
    <property type="match status" value="1"/>
</dbReference>
<evidence type="ECO:0000256" key="3">
    <source>
        <dbReference type="ARBA" id="ARBA00022723"/>
    </source>
</evidence>
<dbReference type="InterPro" id="IPR017941">
    <property type="entry name" value="Rieske_2Fe-2S"/>
</dbReference>
<evidence type="ECO:0000256" key="1">
    <source>
        <dbReference type="ARBA" id="ARBA00001962"/>
    </source>
</evidence>
<dbReference type="GO" id="GO:0051213">
    <property type="term" value="F:dioxygenase activity"/>
    <property type="evidence" value="ECO:0007669"/>
    <property type="project" value="UniProtKB-KW"/>
</dbReference>
<dbReference type="PRINTS" id="PR00090">
    <property type="entry name" value="RNGDIOXGNASE"/>
</dbReference>
<dbReference type="SUPFAM" id="SSF50022">
    <property type="entry name" value="ISP domain"/>
    <property type="match status" value="1"/>
</dbReference>
<dbReference type="Proteomes" id="UP001196661">
    <property type="component" value="Unassembled WGS sequence"/>
</dbReference>
<proteinExistence type="predicted"/>
<gene>
    <name evidence="8" type="ORF">IXB28_15065</name>
</gene>
<evidence type="ECO:0000259" key="7">
    <source>
        <dbReference type="PROSITE" id="PS51296"/>
    </source>
</evidence>
<dbReference type="Gene3D" id="2.102.10.10">
    <property type="entry name" value="Rieske [2Fe-2S] iron-sulphur domain"/>
    <property type="match status" value="1"/>
</dbReference>
<dbReference type="InterPro" id="IPR001663">
    <property type="entry name" value="Rng_hydr_dOase-A"/>
</dbReference>
<keyword evidence="3" id="KW-0479">Metal-binding</keyword>
<dbReference type="PANTHER" id="PTHR43756">
    <property type="entry name" value="CHOLINE MONOOXYGENASE, CHLOROPLASTIC"/>
    <property type="match status" value="1"/>
</dbReference>
<comment type="cofactor">
    <cofactor evidence="1">
        <name>Fe cation</name>
        <dbReference type="ChEBI" id="CHEBI:24875"/>
    </cofactor>
</comment>
<reference evidence="8 9" key="1">
    <citation type="journal article" date="2021" name="Mar. Drugs">
        <title>Genome Reduction and Secondary Metabolism of the Marine Sponge-Associated Cyanobacterium Leptothoe.</title>
        <authorList>
            <person name="Konstantinou D."/>
            <person name="Popin R.V."/>
            <person name="Fewer D.P."/>
            <person name="Sivonen K."/>
            <person name="Gkelis S."/>
        </authorList>
    </citation>
    <scope>NUCLEOTIDE SEQUENCE [LARGE SCALE GENOMIC DNA]</scope>
    <source>
        <strain evidence="8 9">TAU-MAC 1615</strain>
    </source>
</reference>
<comment type="caution">
    <text evidence="8">The sequence shown here is derived from an EMBL/GenBank/DDBJ whole genome shotgun (WGS) entry which is preliminary data.</text>
</comment>
<dbReference type="InterPro" id="IPR015879">
    <property type="entry name" value="Ring_hydroxy_dOase_asu_C_dom"/>
</dbReference>
<dbReference type="PROSITE" id="PS51296">
    <property type="entry name" value="RIESKE"/>
    <property type="match status" value="1"/>
</dbReference>
<feature type="domain" description="Rieske" evidence="7">
    <location>
        <begin position="47"/>
        <end position="155"/>
    </location>
</feature>
<keyword evidence="2" id="KW-0001">2Fe-2S</keyword>
<keyword evidence="9" id="KW-1185">Reference proteome</keyword>
<evidence type="ECO:0000256" key="6">
    <source>
        <dbReference type="ARBA" id="ARBA00023014"/>
    </source>
</evidence>
<dbReference type="Pfam" id="PF00355">
    <property type="entry name" value="Rieske"/>
    <property type="match status" value="1"/>
</dbReference>
<dbReference type="CDD" id="cd03469">
    <property type="entry name" value="Rieske_RO_Alpha_N"/>
    <property type="match status" value="1"/>
</dbReference>
<dbReference type="SUPFAM" id="SSF55961">
    <property type="entry name" value="Bet v1-like"/>
    <property type="match status" value="1"/>
</dbReference>
<accession>A0ABS5Y6T4</accession>
<evidence type="ECO:0000256" key="2">
    <source>
        <dbReference type="ARBA" id="ARBA00022714"/>
    </source>
</evidence>
<evidence type="ECO:0000313" key="9">
    <source>
        <dbReference type="Proteomes" id="UP001196661"/>
    </source>
</evidence>
<keyword evidence="6" id="KW-0411">Iron-sulfur</keyword>